<dbReference type="STRING" id="661399.AQJ67_23095"/>
<comment type="caution">
    <text evidence="2">The sequence shown here is derived from an EMBL/GenBank/DDBJ whole genome shotgun (WGS) entry which is preliminary data.</text>
</comment>
<gene>
    <name evidence="2" type="ORF">AQJ67_23095</name>
</gene>
<dbReference type="OrthoDB" id="3478924at2"/>
<keyword evidence="3" id="KW-1185">Reference proteome</keyword>
<evidence type="ECO:0000313" key="3">
    <source>
        <dbReference type="Proteomes" id="UP000053429"/>
    </source>
</evidence>
<dbReference type="EMBL" id="LMWY01000025">
    <property type="protein sequence ID" value="KUO02071.1"/>
    <property type="molecule type" value="Genomic_DNA"/>
</dbReference>
<feature type="compositionally biased region" description="Low complexity" evidence="1">
    <location>
        <begin position="32"/>
        <end position="43"/>
    </location>
</feature>
<evidence type="ECO:0000313" key="2">
    <source>
        <dbReference type="EMBL" id="KUO02071.1"/>
    </source>
</evidence>
<name>A0A101U110_9ACTN</name>
<dbReference type="Proteomes" id="UP000053429">
    <property type="component" value="Unassembled WGS sequence"/>
</dbReference>
<sequence length="72" mass="7285">MARINDVGGTQGFGAIDTAGDTDPFLADREAANPARSSPSSARDAQRADRHGGGGKAPGHFRRGLASMSGTS</sequence>
<dbReference type="AlphaFoldDB" id="A0A101U110"/>
<dbReference type="RefSeq" id="WP_062720958.1">
    <property type="nucleotide sequence ID" value="NZ_KQ948930.1"/>
</dbReference>
<accession>A0A101U110</accession>
<protein>
    <submittedName>
        <fullName evidence="2">Uncharacterized protein</fullName>
    </submittedName>
</protein>
<reference evidence="2 3" key="1">
    <citation type="submission" date="2015-10" db="EMBL/GenBank/DDBJ databases">
        <title>Draft genome sequence of Streptomyces caeruleatus NRRL B-24802, type strain for the species Streptomyces caeruleatus.</title>
        <authorList>
            <person name="Ruckert C."/>
            <person name="Winkler A."/>
            <person name="Kalinowski J."/>
            <person name="Kampfer P."/>
            <person name="Glaeser S."/>
        </authorList>
    </citation>
    <scope>NUCLEOTIDE SEQUENCE [LARGE SCALE GENOMIC DNA]</scope>
    <source>
        <strain evidence="2 3">NRRL B-24802</strain>
    </source>
</reference>
<feature type="region of interest" description="Disordered" evidence="1">
    <location>
        <begin position="1"/>
        <end position="72"/>
    </location>
</feature>
<organism evidence="2 3">
    <name type="scientific">Streptomyces caeruleatus</name>
    <dbReference type="NCBI Taxonomy" id="661399"/>
    <lineage>
        <taxon>Bacteria</taxon>
        <taxon>Bacillati</taxon>
        <taxon>Actinomycetota</taxon>
        <taxon>Actinomycetes</taxon>
        <taxon>Kitasatosporales</taxon>
        <taxon>Streptomycetaceae</taxon>
        <taxon>Streptomyces</taxon>
    </lineage>
</organism>
<proteinExistence type="predicted"/>
<evidence type="ECO:0000256" key="1">
    <source>
        <dbReference type="SAM" id="MobiDB-lite"/>
    </source>
</evidence>